<dbReference type="InterPro" id="IPR018060">
    <property type="entry name" value="HTH_AraC"/>
</dbReference>
<dbReference type="SMART" id="SM00342">
    <property type="entry name" value="HTH_ARAC"/>
    <property type="match status" value="1"/>
</dbReference>
<dbReference type="SUPFAM" id="SSF46689">
    <property type="entry name" value="Homeodomain-like"/>
    <property type="match status" value="2"/>
</dbReference>
<dbReference type="KEGG" id="bhu:bhn_I0168"/>
<reference evidence="6" key="1">
    <citation type="submission" date="2016-10" db="EMBL/GenBank/DDBJ databases">
        <title>The complete genome sequence of the rumen bacterium Butyrivibrio hungatei MB2003.</title>
        <authorList>
            <person name="Palevich N."/>
            <person name="Kelly W.J."/>
            <person name="Leahy S.C."/>
            <person name="Altermann E."/>
            <person name="Rakonjac J."/>
            <person name="Attwood G.T."/>
        </authorList>
    </citation>
    <scope>NUCLEOTIDE SEQUENCE [LARGE SCALE GENOMIC DNA]</scope>
    <source>
        <strain evidence="6">MB2003</strain>
    </source>
</reference>
<dbReference type="AlphaFoldDB" id="A0A1D9NYC4"/>
<dbReference type="Gene3D" id="2.60.120.10">
    <property type="entry name" value="Jelly Rolls"/>
    <property type="match status" value="1"/>
</dbReference>
<gene>
    <name evidence="5" type="ORF">bhn_I0168</name>
</gene>
<name>A0A1D9NYC4_9FIRM</name>
<dbReference type="InterPro" id="IPR014710">
    <property type="entry name" value="RmlC-like_jellyroll"/>
</dbReference>
<proteinExistence type="predicted"/>
<keyword evidence="6" id="KW-1185">Reference proteome</keyword>
<dbReference type="PANTHER" id="PTHR43280">
    <property type="entry name" value="ARAC-FAMILY TRANSCRIPTIONAL REGULATOR"/>
    <property type="match status" value="1"/>
</dbReference>
<organism evidence="5 6">
    <name type="scientific">Butyrivibrio hungatei</name>
    <dbReference type="NCBI Taxonomy" id="185008"/>
    <lineage>
        <taxon>Bacteria</taxon>
        <taxon>Bacillati</taxon>
        <taxon>Bacillota</taxon>
        <taxon>Clostridia</taxon>
        <taxon>Lachnospirales</taxon>
        <taxon>Lachnospiraceae</taxon>
        <taxon>Butyrivibrio</taxon>
    </lineage>
</organism>
<sequence length="313" mass="36907">MVKKEDNVKLDYYQQNTDYKARVMVNNNEKSIFPKDSSLRIWYNELPCDYSSHWHNALEIIAPIENYYDVEIDGDYYHVVPGEIIIIPPRRSHSLHAPKTGCRYVCLFDIDFFSSLRGYSSLITMLQDCIHITPESHAPIFSEISDLFSQIWNEYFQKTEFYEFSIYSHLFQIMTILSRHRLSKINIFTDSTPVKRHEYFEKLNNAIDYIDQNYTYDITLEDVAAYSGFSKFHFSRLFKEYMNCTFYDYLIGQRIKATEVLLTRDDLSITDIALQSGFSSISTFNRTFKQKKGCTPGEYRSLFSQGLHKQQQG</sequence>
<dbReference type="InterPro" id="IPR003313">
    <property type="entry name" value="AraC-bd"/>
</dbReference>
<feature type="domain" description="HTH araC/xylS-type" evidence="4">
    <location>
        <begin position="204"/>
        <end position="302"/>
    </location>
</feature>
<evidence type="ECO:0000313" key="6">
    <source>
        <dbReference type="Proteomes" id="UP000179284"/>
    </source>
</evidence>
<dbReference type="SUPFAM" id="SSF51215">
    <property type="entry name" value="Regulatory protein AraC"/>
    <property type="match status" value="1"/>
</dbReference>
<dbReference type="EMBL" id="CP017831">
    <property type="protein sequence ID" value="AOZ95204.1"/>
    <property type="molecule type" value="Genomic_DNA"/>
</dbReference>
<dbReference type="Pfam" id="PF12833">
    <property type="entry name" value="HTH_18"/>
    <property type="match status" value="1"/>
</dbReference>
<evidence type="ECO:0000259" key="4">
    <source>
        <dbReference type="PROSITE" id="PS01124"/>
    </source>
</evidence>
<dbReference type="GO" id="GO:0003700">
    <property type="term" value="F:DNA-binding transcription factor activity"/>
    <property type="evidence" value="ECO:0007669"/>
    <property type="project" value="InterPro"/>
</dbReference>
<keyword evidence="3" id="KW-0804">Transcription</keyword>
<evidence type="ECO:0000256" key="2">
    <source>
        <dbReference type="ARBA" id="ARBA00023125"/>
    </source>
</evidence>
<accession>A0A1D9NYC4</accession>
<dbReference type="PROSITE" id="PS01124">
    <property type="entry name" value="HTH_ARAC_FAMILY_2"/>
    <property type="match status" value="1"/>
</dbReference>
<dbReference type="GO" id="GO:0043565">
    <property type="term" value="F:sequence-specific DNA binding"/>
    <property type="evidence" value="ECO:0007669"/>
    <property type="project" value="InterPro"/>
</dbReference>
<protein>
    <submittedName>
        <fullName evidence="5">AraC family transcriptional regulator</fullName>
    </submittedName>
</protein>
<dbReference type="PROSITE" id="PS00041">
    <property type="entry name" value="HTH_ARAC_FAMILY_1"/>
    <property type="match status" value="1"/>
</dbReference>
<dbReference type="InterPro" id="IPR020449">
    <property type="entry name" value="Tscrpt_reg_AraC-type_HTH"/>
</dbReference>
<dbReference type="Gene3D" id="1.10.10.60">
    <property type="entry name" value="Homeodomain-like"/>
    <property type="match status" value="2"/>
</dbReference>
<evidence type="ECO:0000256" key="1">
    <source>
        <dbReference type="ARBA" id="ARBA00023015"/>
    </source>
</evidence>
<keyword evidence="1" id="KW-0805">Transcription regulation</keyword>
<dbReference type="Pfam" id="PF02311">
    <property type="entry name" value="AraC_binding"/>
    <property type="match status" value="1"/>
</dbReference>
<dbReference type="PRINTS" id="PR00032">
    <property type="entry name" value="HTHARAC"/>
</dbReference>
<dbReference type="PANTHER" id="PTHR43280:SF2">
    <property type="entry name" value="HTH-TYPE TRANSCRIPTIONAL REGULATOR EXSA"/>
    <property type="match status" value="1"/>
</dbReference>
<dbReference type="RefSeq" id="WP_071175015.1">
    <property type="nucleotide sequence ID" value="NZ_CP017831.1"/>
</dbReference>
<keyword evidence="2" id="KW-0238">DNA-binding</keyword>
<dbReference type="InterPro" id="IPR009057">
    <property type="entry name" value="Homeodomain-like_sf"/>
</dbReference>
<dbReference type="InterPro" id="IPR037923">
    <property type="entry name" value="HTH-like"/>
</dbReference>
<evidence type="ECO:0000313" key="5">
    <source>
        <dbReference type="EMBL" id="AOZ95204.1"/>
    </source>
</evidence>
<dbReference type="InterPro" id="IPR018062">
    <property type="entry name" value="HTH_AraC-typ_CS"/>
</dbReference>
<dbReference type="Proteomes" id="UP000179284">
    <property type="component" value="Chromosome I"/>
</dbReference>
<dbReference type="OrthoDB" id="9799319at2"/>
<evidence type="ECO:0000256" key="3">
    <source>
        <dbReference type="ARBA" id="ARBA00023163"/>
    </source>
</evidence>